<organism evidence="1 2">
    <name type="scientific">Hymenobacter chitinivorans DSM 11115</name>
    <dbReference type="NCBI Taxonomy" id="1121954"/>
    <lineage>
        <taxon>Bacteria</taxon>
        <taxon>Pseudomonadati</taxon>
        <taxon>Bacteroidota</taxon>
        <taxon>Cytophagia</taxon>
        <taxon>Cytophagales</taxon>
        <taxon>Hymenobacteraceae</taxon>
        <taxon>Hymenobacter</taxon>
    </lineage>
</organism>
<accession>A0A2M9BNS9</accession>
<evidence type="ECO:0000313" key="2">
    <source>
        <dbReference type="Proteomes" id="UP000228535"/>
    </source>
</evidence>
<proteinExistence type="predicted"/>
<dbReference type="Proteomes" id="UP000228535">
    <property type="component" value="Unassembled WGS sequence"/>
</dbReference>
<comment type="caution">
    <text evidence="1">The sequence shown here is derived from an EMBL/GenBank/DDBJ whole genome shotgun (WGS) entry which is preliminary data.</text>
</comment>
<name>A0A2M9BNS9_9BACT</name>
<evidence type="ECO:0000313" key="1">
    <source>
        <dbReference type="EMBL" id="PJJ59603.1"/>
    </source>
</evidence>
<gene>
    <name evidence="1" type="ORF">CLV45_1023</name>
</gene>
<keyword evidence="2" id="KW-1185">Reference proteome</keyword>
<reference evidence="1 2" key="1">
    <citation type="submission" date="2017-11" db="EMBL/GenBank/DDBJ databases">
        <title>Genomic Encyclopedia of Archaeal and Bacterial Type Strains, Phase II (KMG-II): From Individual Species to Whole Genera.</title>
        <authorList>
            <person name="Goeker M."/>
        </authorList>
    </citation>
    <scope>NUCLEOTIDE SEQUENCE [LARGE SCALE GENOMIC DNA]</scope>
    <source>
        <strain evidence="1 2">DSM 11115</strain>
    </source>
</reference>
<sequence>MLRLRLCMTFFFARNSFYTRFFTSKFPAHFHA</sequence>
<dbReference type="AlphaFoldDB" id="A0A2M9BNS9"/>
<protein>
    <submittedName>
        <fullName evidence="1">Uncharacterized protein</fullName>
    </submittedName>
</protein>
<dbReference type="EMBL" id="PGFA01000001">
    <property type="protein sequence ID" value="PJJ59603.1"/>
    <property type="molecule type" value="Genomic_DNA"/>
</dbReference>